<dbReference type="RefSeq" id="WP_313933115.1">
    <property type="nucleotide sequence ID" value="NZ_JANFPJ010000018.1"/>
</dbReference>
<reference evidence="5 6" key="1">
    <citation type="submission" date="2022-07" db="EMBL/GenBank/DDBJ databases">
        <title>Pseudidiomarina sp. nov, a marine bacterium isolated from Pacific Ocean.</title>
        <authorList>
            <person name="Wang Y."/>
        </authorList>
    </citation>
    <scope>NUCLEOTIDE SEQUENCE [LARGE SCALE GENOMIC DNA]</scope>
    <source>
        <strain evidence="5 6">GXY010</strain>
    </source>
</reference>
<keyword evidence="6" id="KW-1185">Reference proteome</keyword>
<evidence type="ECO:0000259" key="4">
    <source>
        <dbReference type="Pfam" id="PF00291"/>
    </source>
</evidence>
<sequence>MSYSPYYSLPMISEELRISLSVKRDDLLPDFLGGNKVRKNRAIFENFGNKVDVIITNGGVESNHARVCALMAAQRGNKCHLVLHGTPEDSNFLNGNRFFIEASGAQVSYVAATEIAETIANIKSHYLNKGLGVEVVPGGGHSIEGAKAYMNAVNELPEEPDYIFLASGTGATHAGIQAGVVARGWRTKVVGISIARLNPRGAEAVEEVYYPLIQQEFGLTKEQCPAIEFVDDYVCGGYSKYSPVLIERIQKAICSTGLPLDPVYSGKAFVGMVDYLKKHQVQGGSRVVFWHTGGLLNLQSSKT</sequence>
<dbReference type="PANTHER" id="PTHR43780:SF2">
    <property type="entry name" value="1-AMINOCYCLOPROPANE-1-CARBOXYLATE DEAMINASE-RELATED"/>
    <property type="match status" value="1"/>
</dbReference>
<dbReference type="Gene3D" id="3.40.50.1100">
    <property type="match status" value="2"/>
</dbReference>
<proteinExistence type="inferred from homology"/>
<name>A0ABU3KZ11_9GAMM</name>
<comment type="caution">
    <text evidence="5">The sequence shown here is derived from an EMBL/GenBank/DDBJ whole genome shotgun (WGS) entry which is preliminary data.</text>
</comment>
<dbReference type="SUPFAM" id="SSF53686">
    <property type="entry name" value="Tryptophan synthase beta subunit-like PLP-dependent enzymes"/>
    <property type="match status" value="1"/>
</dbReference>
<dbReference type="InterPro" id="IPR001926">
    <property type="entry name" value="TrpB-like_PALP"/>
</dbReference>
<feature type="domain" description="Tryptophan synthase beta chain-like PALP" evidence="4">
    <location>
        <begin position="4"/>
        <end position="293"/>
    </location>
</feature>
<evidence type="ECO:0000256" key="2">
    <source>
        <dbReference type="ARBA" id="ARBA00008639"/>
    </source>
</evidence>
<evidence type="ECO:0000256" key="1">
    <source>
        <dbReference type="ARBA" id="ARBA00001933"/>
    </source>
</evidence>
<dbReference type="InterPro" id="IPR027278">
    <property type="entry name" value="ACCD_DCysDesulf"/>
</dbReference>
<evidence type="ECO:0000256" key="3">
    <source>
        <dbReference type="ARBA" id="ARBA00022898"/>
    </source>
</evidence>
<protein>
    <submittedName>
        <fullName evidence="5">Pyridoxal-phosphate dependent enzyme</fullName>
    </submittedName>
</protein>
<dbReference type="PIRSF" id="PIRSF006278">
    <property type="entry name" value="ACCD_DCysDesulf"/>
    <property type="match status" value="1"/>
</dbReference>
<dbReference type="PANTHER" id="PTHR43780">
    <property type="entry name" value="1-AMINOCYCLOPROPANE-1-CARBOXYLATE DEAMINASE-RELATED"/>
    <property type="match status" value="1"/>
</dbReference>
<dbReference type="EMBL" id="JANFPJ010000018">
    <property type="protein sequence ID" value="MDT7526325.1"/>
    <property type="molecule type" value="Genomic_DNA"/>
</dbReference>
<dbReference type="Pfam" id="PF00291">
    <property type="entry name" value="PALP"/>
    <property type="match status" value="1"/>
</dbReference>
<evidence type="ECO:0000313" key="6">
    <source>
        <dbReference type="Proteomes" id="UP001305027"/>
    </source>
</evidence>
<accession>A0ABU3KZ11</accession>
<gene>
    <name evidence="5" type="ORF">NOG12_09575</name>
</gene>
<keyword evidence="3" id="KW-0663">Pyridoxal phosphate</keyword>
<dbReference type="Proteomes" id="UP001305027">
    <property type="component" value="Unassembled WGS sequence"/>
</dbReference>
<evidence type="ECO:0000313" key="5">
    <source>
        <dbReference type="EMBL" id="MDT7526325.1"/>
    </source>
</evidence>
<comment type="similarity">
    <text evidence="2">Belongs to the ACC deaminase/D-cysteine desulfhydrase family.</text>
</comment>
<dbReference type="InterPro" id="IPR036052">
    <property type="entry name" value="TrpB-like_PALP_sf"/>
</dbReference>
<comment type="cofactor">
    <cofactor evidence="1">
        <name>pyridoxal 5'-phosphate</name>
        <dbReference type="ChEBI" id="CHEBI:597326"/>
    </cofactor>
</comment>
<organism evidence="5 6">
    <name type="scientific">Pseudidiomarina fusca</name>
    <dbReference type="NCBI Taxonomy" id="2965078"/>
    <lineage>
        <taxon>Bacteria</taxon>
        <taxon>Pseudomonadati</taxon>
        <taxon>Pseudomonadota</taxon>
        <taxon>Gammaproteobacteria</taxon>
        <taxon>Alteromonadales</taxon>
        <taxon>Idiomarinaceae</taxon>
        <taxon>Pseudidiomarina</taxon>
    </lineage>
</organism>